<organism evidence="7 8">
    <name type="scientific">Apiospora saccharicola</name>
    <dbReference type="NCBI Taxonomy" id="335842"/>
    <lineage>
        <taxon>Eukaryota</taxon>
        <taxon>Fungi</taxon>
        <taxon>Dikarya</taxon>
        <taxon>Ascomycota</taxon>
        <taxon>Pezizomycotina</taxon>
        <taxon>Sordariomycetes</taxon>
        <taxon>Xylariomycetidae</taxon>
        <taxon>Amphisphaeriales</taxon>
        <taxon>Apiosporaceae</taxon>
        <taxon>Apiospora</taxon>
    </lineage>
</organism>
<keyword evidence="8" id="KW-1185">Reference proteome</keyword>
<dbReference type="PANTHER" id="PTHR10963:SF22">
    <property type="entry name" value="GLYCOSIDASE CRH2-RELATED"/>
    <property type="match status" value="1"/>
</dbReference>
<keyword evidence="1 5" id="KW-0732">Signal</keyword>
<dbReference type="PROSITE" id="PS51762">
    <property type="entry name" value="GH16_2"/>
    <property type="match status" value="1"/>
</dbReference>
<dbReference type="PANTHER" id="PTHR10963">
    <property type="entry name" value="GLYCOSYL HYDROLASE-RELATED"/>
    <property type="match status" value="1"/>
</dbReference>
<evidence type="ECO:0000313" key="7">
    <source>
        <dbReference type="EMBL" id="KAK8063884.1"/>
    </source>
</evidence>
<proteinExistence type="predicted"/>
<dbReference type="Gene3D" id="2.60.120.200">
    <property type="match status" value="1"/>
</dbReference>
<evidence type="ECO:0000313" key="8">
    <source>
        <dbReference type="Proteomes" id="UP001446871"/>
    </source>
</evidence>
<dbReference type="InterPro" id="IPR013320">
    <property type="entry name" value="ConA-like_dom_sf"/>
</dbReference>
<name>A0ABR1UY72_9PEZI</name>
<evidence type="ECO:0000259" key="6">
    <source>
        <dbReference type="PROSITE" id="PS51762"/>
    </source>
</evidence>
<keyword evidence="3" id="KW-0326">Glycosidase</keyword>
<evidence type="ECO:0000256" key="3">
    <source>
        <dbReference type="ARBA" id="ARBA00023295"/>
    </source>
</evidence>
<reference evidence="7 8" key="1">
    <citation type="submission" date="2023-01" db="EMBL/GenBank/DDBJ databases">
        <title>Analysis of 21 Apiospora genomes using comparative genomics revels a genus with tremendous synthesis potential of carbohydrate active enzymes and secondary metabolites.</title>
        <authorList>
            <person name="Sorensen T."/>
        </authorList>
    </citation>
    <scope>NUCLEOTIDE SEQUENCE [LARGE SCALE GENOMIC DNA]</scope>
    <source>
        <strain evidence="7 8">CBS 83171</strain>
    </source>
</reference>
<dbReference type="SUPFAM" id="SSF49899">
    <property type="entry name" value="Concanavalin A-like lectins/glucanases"/>
    <property type="match status" value="1"/>
</dbReference>
<comment type="caution">
    <text evidence="7">The sequence shown here is derived from an EMBL/GenBank/DDBJ whole genome shotgun (WGS) entry which is preliminary data.</text>
</comment>
<protein>
    <submittedName>
        <fullName evidence="7">Glycoside hydrolase family 16 protein</fullName>
    </submittedName>
</protein>
<evidence type="ECO:0000256" key="1">
    <source>
        <dbReference type="ARBA" id="ARBA00022729"/>
    </source>
</evidence>
<dbReference type="Pfam" id="PF00722">
    <property type="entry name" value="Glyco_hydro_16"/>
    <property type="match status" value="1"/>
</dbReference>
<feature type="region of interest" description="Disordered" evidence="4">
    <location>
        <begin position="358"/>
        <end position="398"/>
    </location>
</feature>
<accession>A0ABR1UY72</accession>
<evidence type="ECO:0000256" key="4">
    <source>
        <dbReference type="SAM" id="MobiDB-lite"/>
    </source>
</evidence>
<evidence type="ECO:0000256" key="5">
    <source>
        <dbReference type="SAM" id="SignalP"/>
    </source>
</evidence>
<dbReference type="CDD" id="cd02183">
    <property type="entry name" value="GH16_fungal_CRH1_transglycosylase"/>
    <property type="match status" value="1"/>
</dbReference>
<feature type="chain" id="PRO_5045987405" evidence="5">
    <location>
        <begin position="21"/>
        <end position="444"/>
    </location>
</feature>
<gene>
    <name evidence="7" type="ORF">PG996_008536</name>
</gene>
<evidence type="ECO:0000256" key="2">
    <source>
        <dbReference type="ARBA" id="ARBA00022801"/>
    </source>
</evidence>
<feature type="domain" description="GH16" evidence="6">
    <location>
        <begin position="63"/>
        <end position="278"/>
    </location>
</feature>
<dbReference type="GO" id="GO:0016787">
    <property type="term" value="F:hydrolase activity"/>
    <property type="evidence" value="ECO:0007669"/>
    <property type="project" value="UniProtKB-KW"/>
</dbReference>
<dbReference type="EMBL" id="JAQQWM010000005">
    <property type="protein sequence ID" value="KAK8063884.1"/>
    <property type="molecule type" value="Genomic_DNA"/>
</dbReference>
<dbReference type="InterPro" id="IPR050546">
    <property type="entry name" value="Glycosyl_Hydrlase_16"/>
</dbReference>
<feature type="signal peptide" evidence="5">
    <location>
        <begin position="1"/>
        <end position="20"/>
    </location>
</feature>
<dbReference type="InterPro" id="IPR000757">
    <property type="entry name" value="Beta-glucanase-like"/>
</dbReference>
<keyword evidence="2 7" id="KW-0378">Hydrolase</keyword>
<sequence>MRRTILPVGVALLGASVVLAADKPATCSQTSKCPKETPCCSQYGQCGVGAYCLGGCDPRSSFSLDACVPSPVCIDRDMKMGSTDKIVDVQDYLGDASKSEWVAQGTPLGSDDGLLLTMPRNTAGTVLSSTGYLWYGNVKARMKTSRGRGVVTGFILMSDVKDEIDFEWVGADLEVTQTNYYFQGIPDYTHSGNITGTSNTFENWHDYEIRWTPDDITWLVDGKVGRVQKKSDTWNKTANQWDFPQTPSRVQLSLWPGGADTNAPGTVAWAGGPIDWNSEDIQKYQYDYATVASVKIECYKTKSAPGTNSGKSYTISDYKGLNTSVSNGDKSTILKSLLGTGLDMDKDYAKSSTTQTMEVIPGLSGGGPGTNGQAAAHPDAGGSGTSGNGPSPAGIAPKCTQSGFAQDCGNSATGGNANEGYKQERALGASAFAALIAVAGMLWL</sequence>
<dbReference type="Proteomes" id="UP001446871">
    <property type="component" value="Unassembled WGS sequence"/>
</dbReference>